<evidence type="ECO:0000313" key="2">
    <source>
        <dbReference type="EMBL" id="CAL1298548.1"/>
    </source>
</evidence>
<accession>A0AAV2BT79</accession>
<feature type="compositionally biased region" description="Polar residues" evidence="1">
    <location>
        <begin position="430"/>
        <end position="441"/>
    </location>
</feature>
<dbReference type="AlphaFoldDB" id="A0AAV2BT79"/>
<proteinExistence type="predicted"/>
<keyword evidence="3" id="KW-1185">Reference proteome</keyword>
<name>A0AAV2BT79_9ARAC</name>
<comment type="caution">
    <text evidence="2">The sequence shown here is derived from an EMBL/GenBank/DDBJ whole genome shotgun (WGS) entry which is preliminary data.</text>
</comment>
<feature type="region of interest" description="Disordered" evidence="1">
    <location>
        <begin position="424"/>
        <end position="443"/>
    </location>
</feature>
<dbReference type="Proteomes" id="UP001497382">
    <property type="component" value="Unassembled WGS sequence"/>
</dbReference>
<protein>
    <submittedName>
        <fullName evidence="2">Uncharacterized protein</fullName>
    </submittedName>
</protein>
<feature type="compositionally biased region" description="Basic and acidic residues" evidence="1">
    <location>
        <begin position="30"/>
        <end position="42"/>
    </location>
</feature>
<feature type="region of interest" description="Disordered" evidence="1">
    <location>
        <begin position="20"/>
        <end position="49"/>
    </location>
</feature>
<feature type="region of interest" description="Disordered" evidence="1">
    <location>
        <begin position="457"/>
        <end position="477"/>
    </location>
</feature>
<dbReference type="EMBL" id="CAXIEN010000464">
    <property type="protein sequence ID" value="CAL1298548.1"/>
    <property type="molecule type" value="Genomic_DNA"/>
</dbReference>
<gene>
    <name evidence="2" type="ORF">LARSCL_LOCUS20888</name>
</gene>
<organism evidence="2 3">
    <name type="scientific">Larinioides sclopetarius</name>
    <dbReference type="NCBI Taxonomy" id="280406"/>
    <lineage>
        <taxon>Eukaryota</taxon>
        <taxon>Metazoa</taxon>
        <taxon>Ecdysozoa</taxon>
        <taxon>Arthropoda</taxon>
        <taxon>Chelicerata</taxon>
        <taxon>Arachnida</taxon>
        <taxon>Araneae</taxon>
        <taxon>Araneomorphae</taxon>
        <taxon>Entelegynae</taxon>
        <taxon>Araneoidea</taxon>
        <taxon>Araneidae</taxon>
        <taxon>Larinioides</taxon>
    </lineage>
</organism>
<sequence length="760" mass="86385">MGGKKKTKWRKLPLAEFTKECPAPPTVSRNECKQELSQHEETPPPIPSYEELAVNTNQYNEYGEYTDVSNMLYPTSYIVYNPMEMPVYPSYMMPPDACCYYYMPPEIPPVQEYAPVPYQEYIPPVKDTVYLLLPAPAIGSSHVAYDWRNRRRRRRYEGYAEYAVIPEKTNYSTNREEKDRSKKLGSCANASRNDNQSSHTKTMTSFSETNSFNREGQKRVQETNEKKLIVSGEQVQAAKNVDLPHAEGNENVQDMPNLKPRRNQEICGVHTARISEKKNFQNKSEVNFQEKHSKPKNSEWVSQDDVPSTKELMDFQKQVQEIKENQEVTDKLKCQDITNQLRVSKEMEKTQEKNANHITDIDLSSQKADLNISKHSENFVHDSAKDIEEKNVLFSVQNRDSEATTASDNLVMLNDNMLYQSKSETEKHYSQNPNEAESSSPLPDILSTLHKTVLSNPKAANSDISKNNDKQSESPLFDKISLSDEKFPKSKVILSHSPYLSHSLNSDTSSHDTEAELKRLTNLQSLRANQSIYKLAYDESITDQSEADSRSPSPVDPETQVPRSIINDEILIHEADSCSDAGSEDVELIPHRYESETFLNESKHMYVNKLSLAVELLRTQESLPYDEQFKRVSGESNLNLKETNPDAIGEVNLGFVEDSSSFDSFEGHTDSRIPDASHVITSQSQTSKSSRNSAAVSSFSFEDDCNDSCEEAKEVVVEAANTRDNSEGVRAGYRRFQVQFRHYFTPRASLVNPCLCCVIM</sequence>
<reference evidence="2 3" key="1">
    <citation type="submission" date="2024-04" db="EMBL/GenBank/DDBJ databases">
        <authorList>
            <person name="Rising A."/>
            <person name="Reimegard J."/>
            <person name="Sonavane S."/>
            <person name="Akerstrom W."/>
            <person name="Nylinder S."/>
            <person name="Hedman E."/>
            <person name="Kallberg Y."/>
        </authorList>
    </citation>
    <scope>NUCLEOTIDE SEQUENCE [LARGE SCALE GENOMIC DNA]</scope>
</reference>
<feature type="region of interest" description="Disordered" evidence="1">
    <location>
        <begin position="171"/>
        <end position="220"/>
    </location>
</feature>
<feature type="compositionally biased region" description="Polar residues" evidence="1">
    <location>
        <begin position="188"/>
        <end position="214"/>
    </location>
</feature>
<evidence type="ECO:0000313" key="3">
    <source>
        <dbReference type="Proteomes" id="UP001497382"/>
    </source>
</evidence>
<feature type="region of interest" description="Disordered" evidence="1">
    <location>
        <begin position="279"/>
        <end position="306"/>
    </location>
</feature>
<evidence type="ECO:0000256" key="1">
    <source>
        <dbReference type="SAM" id="MobiDB-lite"/>
    </source>
</evidence>